<keyword evidence="1 4" id="KW-0349">Heme</keyword>
<accession>C0GHY9</accession>
<dbReference type="OrthoDB" id="9809720at2"/>
<dbReference type="EMBL" id="ACJM01000010">
    <property type="protein sequence ID" value="EEG77063.1"/>
    <property type="molecule type" value="Genomic_DNA"/>
</dbReference>
<dbReference type="InterPro" id="IPR009056">
    <property type="entry name" value="Cyt_c-like_dom"/>
</dbReference>
<dbReference type="SUPFAM" id="SSF46626">
    <property type="entry name" value="Cytochrome c"/>
    <property type="match status" value="1"/>
</dbReference>
<keyword evidence="3 4" id="KW-0408">Iron</keyword>
<dbReference type="Gene3D" id="1.10.760.10">
    <property type="entry name" value="Cytochrome c-like domain"/>
    <property type="match status" value="1"/>
</dbReference>
<dbReference type="RefSeq" id="WP_008517233.1">
    <property type="nucleotide sequence ID" value="NZ_ACJM01000010.1"/>
</dbReference>
<keyword evidence="2 4" id="KW-0479">Metal-binding</keyword>
<dbReference type="STRING" id="555088.DealDRAFT_2098"/>
<dbReference type="eggNOG" id="COG2010">
    <property type="taxonomic scope" value="Bacteria"/>
</dbReference>
<protein>
    <submittedName>
        <fullName evidence="6">Cytochrome c, class I</fullName>
    </submittedName>
</protein>
<proteinExistence type="predicted"/>
<dbReference type="InterPro" id="IPR036909">
    <property type="entry name" value="Cyt_c-like_dom_sf"/>
</dbReference>
<organism evidence="6 7">
    <name type="scientific">Dethiobacter alkaliphilus AHT 1</name>
    <dbReference type="NCBI Taxonomy" id="555088"/>
    <lineage>
        <taxon>Bacteria</taxon>
        <taxon>Bacillati</taxon>
        <taxon>Bacillota</taxon>
        <taxon>Dethiobacteria</taxon>
        <taxon>Dethiobacterales</taxon>
        <taxon>Dethiobacteraceae</taxon>
        <taxon>Dethiobacter</taxon>
    </lineage>
</organism>
<evidence type="ECO:0000259" key="5">
    <source>
        <dbReference type="PROSITE" id="PS51007"/>
    </source>
</evidence>
<dbReference type="PROSITE" id="PS51007">
    <property type="entry name" value="CYTC"/>
    <property type="match status" value="1"/>
</dbReference>
<evidence type="ECO:0000313" key="7">
    <source>
        <dbReference type="Proteomes" id="UP000006443"/>
    </source>
</evidence>
<evidence type="ECO:0000256" key="4">
    <source>
        <dbReference type="PROSITE-ProRule" id="PRU00433"/>
    </source>
</evidence>
<comment type="caution">
    <text evidence="6">The sequence shown here is derived from an EMBL/GenBank/DDBJ whole genome shotgun (WGS) entry which is preliminary data.</text>
</comment>
<sequence>MKKTEIWYLLISLTTVIGFAVLIYYSILRVNPSVVPPEAAAGKELWERQGCMQCHAIMGSGGYSASDLTDVVTRRGEGWLEEFFLEPPLMEPSHRRHPGLAGAEIVHMLTFLRLVDEIDNLDWPPAPLITVPEDLETKD</sequence>
<dbReference type="GO" id="GO:0009055">
    <property type="term" value="F:electron transfer activity"/>
    <property type="evidence" value="ECO:0007669"/>
    <property type="project" value="InterPro"/>
</dbReference>
<evidence type="ECO:0000256" key="2">
    <source>
        <dbReference type="ARBA" id="ARBA00022723"/>
    </source>
</evidence>
<reference evidence="6 7" key="1">
    <citation type="submission" date="2009-02" db="EMBL/GenBank/DDBJ databases">
        <title>Sequencing of the draft genome and assembly of Dethiobacter alkaliphilus AHT 1.</title>
        <authorList>
            <consortium name="US DOE Joint Genome Institute (JGI-PGF)"/>
            <person name="Lucas S."/>
            <person name="Copeland A."/>
            <person name="Lapidus A."/>
            <person name="Glavina del Rio T."/>
            <person name="Dalin E."/>
            <person name="Tice H."/>
            <person name="Bruce D."/>
            <person name="Goodwin L."/>
            <person name="Pitluck S."/>
            <person name="Larimer F."/>
            <person name="Land M.L."/>
            <person name="Hauser L."/>
            <person name="Muyzer G."/>
        </authorList>
    </citation>
    <scope>NUCLEOTIDE SEQUENCE [LARGE SCALE GENOMIC DNA]</scope>
    <source>
        <strain evidence="6 7">AHT 1</strain>
    </source>
</reference>
<evidence type="ECO:0000313" key="6">
    <source>
        <dbReference type="EMBL" id="EEG77063.1"/>
    </source>
</evidence>
<gene>
    <name evidence="6" type="ORF">DealDRAFT_2098</name>
</gene>
<evidence type="ECO:0000256" key="3">
    <source>
        <dbReference type="ARBA" id="ARBA00023004"/>
    </source>
</evidence>
<dbReference type="GO" id="GO:0046872">
    <property type="term" value="F:metal ion binding"/>
    <property type="evidence" value="ECO:0007669"/>
    <property type="project" value="UniProtKB-KW"/>
</dbReference>
<evidence type="ECO:0000256" key="1">
    <source>
        <dbReference type="ARBA" id="ARBA00022617"/>
    </source>
</evidence>
<keyword evidence="7" id="KW-1185">Reference proteome</keyword>
<dbReference type="GO" id="GO:0020037">
    <property type="term" value="F:heme binding"/>
    <property type="evidence" value="ECO:0007669"/>
    <property type="project" value="InterPro"/>
</dbReference>
<feature type="domain" description="Cytochrome c" evidence="5">
    <location>
        <begin position="37"/>
        <end position="116"/>
    </location>
</feature>
<dbReference type="Proteomes" id="UP000006443">
    <property type="component" value="Unassembled WGS sequence"/>
</dbReference>
<dbReference type="Pfam" id="PF00034">
    <property type="entry name" value="Cytochrom_C"/>
    <property type="match status" value="1"/>
</dbReference>
<name>C0GHY9_DETAL</name>
<dbReference type="AlphaFoldDB" id="C0GHY9"/>